<reference evidence="1 2" key="1">
    <citation type="submission" date="2019-12" db="EMBL/GenBank/DDBJ databases">
        <title>Rhizobium genotypes associated with high levels of biological nitrogen fixation by grain legumes in a temperate-maritime cropping system.</title>
        <authorList>
            <person name="Maluk M."/>
            <person name="Francesc Ferrando Molina F."/>
            <person name="Lopez Del Egido L."/>
            <person name="Lafos M."/>
            <person name="Langarica-Fuentes A."/>
            <person name="Gebre Yohannes G."/>
            <person name="Young M.W."/>
            <person name="Martin P."/>
            <person name="Gantlett R."/>
            <person name="Kenicer G."/>
            <person name="Hawes C."/>
            <person name="Begg G.S."/>
            <person name="Quilliam R.S."/>
            <person name="Squire G.R."/>
            <person name="Poole P.S."/>
            <person name="Young P.W."/>
            <person name="Iannetta P.M."/>
            <person name="James E.K."/>
        </authorList>
    </citation>
    <scope>NUCLEOTIDE SEQUENCE [LARGE SCALE GENOMIC DNA]</scope>
    <source>
        <strain evidence="1 2">JHI1118</strain>
    </source>
</reference>
<name>A0A6L9UIH5_9HYPH</name>
<proteinExistence type="predicted"/>
<dbReference type="AlphaFoldDB" id="A0A6L9UIH5"/>
<comment type="caution">
    <text evidence="1">The sequence shown here is derived from an EMBL/GenBank/DDBJ whole genome shotgun (WGS) entry which is preliminary data.</text>
</comment>
<evidence type="ECO:0000313" key="1">
    <source>
        <dbReference type="EMBL" id="NEI74388.1"/>
    </source>
</evidence>
<sequence>MLIMFGGLPGTGKTTIARKLAMRLPATYLRVDEIEHAISANLGQDIGTAGYAVAEALARSNIQNGASVIVDAVNPVPESREAWRAIAAESAKPFLAIELLCGDPAEHRRRIEERQADIPGFRLPTWEAVVTRHYAPWADPHLVIDTARIGMREALANLETEIDATVHAWRASQE</sequence>
<dbReference type="InterPro" id="IPR027417">
    <property type="entry name" value="P-loop_NTPase"/>
</dbReference>
<organism evidence="1 2">
    <name type="scientific">Rhizobium lusitanum</name>
    <dbReference type="NCBI Taxonomy" id="293958"/>
    <lineage>
        <taxon>Bacteria</taxon>
        <taxon>Pseudomonadati</taxon>
        <taxon>Pseudomonadota</taxon>
        <taxon>Alphaproteobacteria</taxon>
        <taxon>Hyphomicrobiales</taxon>
        <taxon>Rhizobiaceae</taxon>
        <taxon>Rhizobium/Agrobacterium group</taxon>
        <taxon>Rhizobium</taxon>
    </lineage>
</organism>
<evidence type="ECO:0000313" key="2">
    <source>
        <dbReference type="Proteomes" id="UP000483035"/>
    </source>
</evidence>
<dbReference type="EMBL" id="WUEY01000029">
    <property type="protein sequence ID" value="NEI74388.1"/>
    <property type="molecule type" value="Genomic_DNA"/>
</dbReference>
<dbReference type="SUPFAM" id="SSF52540">
    <property type="entry name" value="P-loop containing nucleoside triphosphate hydrolases"/>
    <property type="match status" value="1"/>
</dbReference>
<dbReference type="PANTHER" id="PTHR37807:SF3">
    <property type="entry name" value="OS07G0160300 PROTEIN"/>
    <property type="match status" value="1"/>
</dbReference>
<accession>A0A6L9UIH5</accession>
<gene>
    <name evidence="1" type="ORF">GR212_33070</name>
</gene>
<dbReference type="Pfam" id="PF13671">
    <property type="entry name" value="AAA_33"/>
    <property type="match status" value="1"/>
</dbReference>
<dbReference type="Gene3D" id="3.40.50.300">
    <property type="entry name" value="P-loop containing nucleotide triphosphate hydrolases"/>
    <property type="match status" value="1"/>
</dbReference>
<dbReference type="RefSeq" id="WP_163993587.1">
    <property type="nucleotide sequence ID" value="NZ_WUEY01000029.1"/>
</dbReference>
<dbReference type="Proteomes" id="UP000483035">
    <property type="component" value="Unassembled WGS sequence"/>
</dbReference>
<dbReference type="PANTHER" id="PTHR37807">
    <property type="entry name" value="OS07G0160300 PROTEIN"/>
    <property type="match status" value="1"/>
</dbReference>
<protein>
    <submittedName>
        <fullName evidence="1">AAA family ATPase</fullName>
    </submittedName>
</protein>